<evidence type="ECO:0000256" key="1">
    <source>
        <dbReference type="ARBA" id="ARBA00022737"/>
    </source>
</evidence>
<dbReference type="SUPFAM" id="SSF46785">
    <property type="entry name" value="Winged helix' DNA-binding domain"/>
    <property type="match status" value="1"/>
</dbReference>
<name>A0ABT5LD95_9GAMM</name>
<dbReference type="Proteomes" id="UP001217178">
    <property type="component" value="Unassembled WGS sequence"/>
</dbReference>
<dbReference type="PANTHER" id="PTHR30185:SF13">
    <property type="entry name" value="LICABCH OPERON REGULATOR-RELATED"/>
    <property type="match status" value="1"/>
</dbReference>
<dbReference type="Pfam" id="PF00874">
    <property type="entry name" value="PRD"/>
    <property type="match status" value="1"/>
</dbReference>
<evidence type="ECO:0000256" key="3">
    <source>
        <dbReference type="ARBA" id="ARBA00023159"/>
    </source>
</evidence>
<evidence type="ECO:0000259" key="5">
    <source>
        <dbReference type="PROSITE" id="PS51094"/>
    </source>
</evidence>
<dbReference type="InterPro" id="IPR050661">
    <property type="entry name" value="BglG_antiterminators"/>
</dbReference>
<dbReference type="EMBL" id="JAQRFI010000012">
    <property type="protein sequence ID" value="MDC9589076.1"/>
    <property type="molecule type" value="Genomic_DNA"/>
</dbReference>
<proteinExistence type="predicted"/>
<dbReference type="Gene3D" id="1.10.10.10">
    <property type="entry name" value="Winged helix-like DNA-binding domain superfamily/Winged helix DNA-binding domain"/>
    <property type="match status" value="1"/>
</dbReference>
<sequence length="693" mass="79852">MALFSSPRLARLFEMIQAEQLPQNELAKRFNVSSRTIRTDISELNDILHRYGAQIFYKRGSGYILHVDDQTLFATLPKQRKAIQTIPRTARDRTDTLLLKLLLEPDPIKLDNIAEAWCISRGTLQHDMSTVRERLGKYALQLESIPRFGTKLNGDERLIRACLTDILLHRFLQEMELPLDQIKIDTLAHIDLIHIDLPHIDLLHIEETLQNNLNRFDIQLTNTGRQYLIFNCAASLLRIRRHHMIGLNPIAQEPITQESITQGSITHNKKLQLDKFQLDKTIQKVAEEISASFTRFVENGIPPTEIHYLGRQIAVQRIPQHGDSVFSILESQRWADDILNDINESYNYDLRHDNRLRNDLAMHLSLLISRLQHQISTQNPLLADIKHYYPFAYDVTVSALTRIGDQLPYIINEDELGYLAVHIGVGLERHYGTGNNRPIPVLLVTDAGNAIQRMIEAQITREFSQLKLQRILPCHEYNKLAYVEENFVITTLRLTEKNKPVVKISPFPTPYQLELIGRLTMVDQTRSSILERFFDRRYFIVIKEEITQEALFKKVCRKLQADGYVNDDFLPSLIERESILSTLFRKNTLGKNTLGGNMPGENIALPHSLGLLALKTVVVTILAPNGIEWSKETKERANVIFLLAISKEDYEEAMSIYDLFVTFVREKAVKRLLRSRNFDDFQVIAKDSLGRVI</sequence>
<reference evidence="7 8" key="1">
    <citation type="submission" date="2023-02" db="EMBL/GenBank/DDBJ databases">
        <title>Entomopathogenic bacteria.</title>
        <authorList>
            <person name="Machado R.A."/>
        </authorList>
    </citation>
    <scope>NUCLEOTIDE SEQUENCE [LARGE SCALE GENOMIC DNA]</scope>
    <source>
        <strain evidence="7 8">XENO-10</strain>
    </source>
</reference>
<dbReference type="InterPro" id="IPR013196">
    <property type="entry name" value="HTH_11"/>
</dbReference>
<dbReference type="PROSITE" id="PS51372">
    <property type="entry name" value="PRD_2"/>
    <property type="match status" value="1"/>
</dbReference>
<feature type="domain" description="PTS EIIA type-2" evidence="5">
    <location>
        <begin position="532"/>
        <end position="688"/>
    </location>
</feature>
<protein>
    <submittedName>
        <fullName evidence="7">PRD domain-containing protein</fullName>
    </submittedName>
</protein>
<dbReference type="Pfam" id="PF00359">
    <property type="entry name" value="PTS_EIIA_2"/>
    <property type="match status" value="1"/>
</dbReference>
<evidence type="ECO:0000313" key="7">
    <source>
        <dbReference type="EMBL" id="MDC9589076.1"/>
    </source>
</evidence>
<evidence type="ECO:0000256" key="2">
    <source>
        <dbReference type="ARBA" id="ARBA00023015"/>
    </source>
</evidence>
<dbReference type="CDD" id="cd05568">
    <property type="entry name" value="PTS_IIB_bgl_like"/>
    <property type="match status" value="1"/>
</dbReference>
<gene>
    <name evidence="7" type="ORF">PSI23_07025</name>
</gene>
<dbReference type="InterPro" id="IPR016152">
    <property type="entry name" value="PTrfase/Anion_transptr"/>
</dbReference>
<dbReference type="Pfam" id="PF05043">
    <property type="entry name" value="Mga"/>
    <property type="match status" value="1"/>
</dbReference>
<dbReference type="Gene3D" id="3.40.50.2300">
    <property type="match status" value="1"/>
</dbReference>
<comment type="caution">
    <text evidence="7">The sequence shown here is derived from an EMBL/GenBank/DDBJ whole genome shotgun (WGS) entry which is preliminary data.</text>
</comment>
<dbReference type="InterPro" id="IPR036390">
    <property type="entry name" value="WH_DNA-bd_sf"/>
</dbReference>
<evidence type="ECO:0000259" key="6">
    <source>
        <dbReference type="PROSITE" id="PS51372"/>
    </source>
</evidence>
<keyword evidence="1" id="KW-0677">Repeat</keyword>
<dbReference type="InterPro" id="IPR036388">
    <property type="entry name" value="WH-like_DNA-bd_sf"/>
</dbReference>
<organism evidence="7 8">
    <name type="scientific">Xenorhabdus yunnanensis</name>
    <dbReference type="NCBI Taxonomy" id="3025878"/>
    <lineage>
        <taxon>Bacteria</taxon>
        <taxon>Pseudomonadati</taxon>
        <taxon>Pseudomonadota</taxon>
        <taxon>Gammaproteobacteria</taxon>
        <taxon>Enterobacterales</taxon>
        <taxon>Morganellaceae</taxon>
        <taxon>Xenorhabdus</taxon>
    </lineage>
</organism>
<keyword evidence="8" id="KW-1185">Reference proteome</keyword>
<dbReference type="Gene3D" id="3.40.930.10">
    <property type="entry name" value="Mannitol-specific EII, Chain A"/>
    <property type="match status" value="1"/>
</dbReference>
<dbReference type="SUPFAM" id="SSF55804">
    <property type="entry name" value="Phoshotransferase/anion transport protein"/>
    <property type="match status" value="1"/>
</dbReference>
<dbReference type="InterPro" id="IPR011608">
    <property type="entry name" value="PRD"/>
</dbReference>
<dbReference type="SUPFAM" id="SSF63520">
    <property type="entry name" value="PTS-regulatory domain, PRD"/>
    <property type="match status" value="1"/>
</dbReference>
<dbReference type="PROSITE" id="PS51094">
    <property type="entry name" value="PTS_EIIA_TYPE_2"/>
    <property type="match status" value="1"/>
</dbReference>
<evidence type="ECO:0000256" key="4">
    <source>
        <dbReference type="ARBA" id="ARBA00023163"/>
    </source>
</evidence>
<dbReference type="PANTHER" id="PTHR30185">
    <property type="entry name" value="CRYPTIC BETA-GLUCOSIDE BGL OPERON ANTITERMINATOR"/>
    <property type="match status" value="1"/>
</dbReference>
<keyword evidence="3" id="KW-0010">Activator</keyword>
<keyword evidence="4" id="KW-0804">Transcription</keyword>
<evidence type="ECO:0000313" key="8">
    <source>
        <dbReference type="Proteomes" id="UP001217178"/>
    </source>
</evidence>
<dbReference type="RefSeq" id="WP_273554412.1">
    <property type="nucleotide sequence ID" value="NZ_JAQRFI010000012.1"/>
</dbReference>
<dbReference type="Gene3D" id="1.10.1790.10">
    <property type="entry name" value="PRD domain"/>
    <property type="match status" value="1"/>
</dbReference>
<dbReference type="InterPro" id="IPR036634">
    <property type="entry name" value="PRD_sf"/>
</dbReference>
<keyword evidence="2" id="KW-0805">Transcription regulation</keyword>
<dbReference type="InterPro" id="IPR007737">
    <property type="entry name" value="Mga_HTH"/>
</dbReference>
<feature type="domain" description="PRD" evidence="6">
    <location>
        <begin position="326"/>
        <end position="433"/>
    </location>
</feature>
<dbReference type="InterPro" id="IPR002178">
    <property type="entry name" value="PTS_EIIA_type-2_dom"/>
</dbReference>
<accession>A0ABT5LD95</accession>
<dbReference type="Pfam" id="PF08279">
    <property type="entry name" value="HTH_11"/>
    <property type="match status" value="1"/>
</dbReference>